<evidence type="ECO:0000313" key="2">
    <source>
        <dbReference type="Proteomes" id="UP000005090"/>
    </source>
</evidence>
<dbReference type="eggNOG" id="ENOG5033VCA">
    <property type="taxonomic scope" value="Bacteria"/>
</dbReference>
<dbReference type="Gene3D" id="1.20.5.300">
    <property type="match status" value="1"/>
</dbReference>
<dbReference type="AlphaFoldDB" id="H8GL36"/>
<organism evidence="1 2">
    <name type="scientific">Methylomicrobium album BG8</name>
    <dbReference type="NCBI Taxonomy" id="686340"/>
    <lineage>
        <taxon>Bacteria</taxon>
        <taxon>Pseudomonadati</taxon>
        <taxon>Pseudomonadota</taxon>
        <taxon>Gammaproteobacteria</taxon>
        <taxon>Methylococcales</taxon>
        <taxon>Methylococcaceae</taxon>
        <taxon>Methylomicrobium</taxon>
    </lineage>
</organism>
<dbReference type="Pfam" id="PF11172">
    <property type="entry name" value="DUF2959"/>
    <property type="match status" value="1"/>
</dbReference>
<dbReference type="EMBL" id="CM001475">
    <property type="protein sequence ID" value="EIC30517.1"/>
    <property type="molecule type" value="Genomic_DNA"/>
</dbReference>
<dbReference type="InterPro" id="IPR021342">
    <property type="entry name" value="DUF2959"/>
</dbReference>
<sequence>MAYAVSFIRRLFLKQIKSVYYNARETIGGDHKRAIVVHQVEQACVSLRETRNEFEDALQRFKMLVNVNDALLEHRYHQLNRKYQFCRAKSEAVSTRIRAIEEVSEALFAEWEKELDEYNSRTLRNHSKQQLRLARQNYARLLKSLRTAEAKIHPVLSAFKDQVLYLKHNLNAQAIAALQNEFVVIGVDIAQLIQAMEQTIAEASSFVAMLSDRKEALPGPHR</sequence>
<proteinExistence type="predicted"/>
<evidence type="ECO:0000313" key="1">
    <source>
        <dbReference type="EMBL" id="EIC30517.1"/>
    </source>
</evidence>
<dbReference type="STRING" id="686340.Metal_2826"/>
<accession>H8GL36</accession>
<dbReference type="Proteomes" id="UP000005090">
    <property type="component" value="Chromosome"/>
</dbReference>
<name>H8GL36_METAL</name>
<keyword evidence="2" id="KW-1185">Reference proteome</keyword>
<gene>
    <name evidence="1" type="ORF">Metal_2826</name>
</gene>
<reference evidence="1 2" key="1">
    <citation type="journal article" date="2013" name="Genome Announc.">
        <title>Genome Sequence of the Obligate Gammaproteobacterial Methanotroph Methylomicrobium album Strain BG8.</title>
        <authorList>
            <person name="Kits K.D."/>
            <person name="Kalyuzhnaya M.G."/>
            <person name="Klotz M.G."/>
            <person name="Jetten M.S."/>
            <person name="Op den Camp H.J."/>
            <person name="Vuilleumier S."/>
            <person name="Bringel F."/>
            <person name="Dispirito A.A."/>
            <person name="Murrell J.C."/>
            <person name="Bruce D."/>
            <person name="Cheng J.F."/>
            <person name="Copeland A."/>
            <person name="Goodwin L."/>
            <person name="Hauser L."/>
            <person name="Lajus A."/>
            <person name="Land M.L."/>
            <person name="Lapidus A."/>
            <person name="Lucas S."/>
            <person name="Medigue C."/>
            <person name="Pitluck S."/>
            <person name="Woyke T."/>
            <person name="Zeytun A."/>
            <person name="Stein L.Y."/>
        </authorList>
    </citation>
    <scope>NUCLEOTIDE SEQUENCE [LARGE SCALE GENOMIC DNA]</scope>
    <source>
        <strain evidence="1 2">BG8</strain>
    </source>
</reference>
<dbReference type="HOGENOM" id="CLU_1265460_0_0_6"/>
<evidence type="ECO:0008006" key="3">
    <source>
        <dbReference type="Google" id="ProtNLM"/>
    </source>
</evidence>
<protein>
    <recommendedName>
        <fullName evidence="3">DUF2959 domain-containing protein</fullName>
    </recommendedName>
</protein>